<dbReference type="STRING" id="340177.Cag_1217"/>
<keyword evidence="1" id="KW-0812">Transmembrane</keyword>
<evidence type="ECO:0000313" key="2">
    <source>
        <dbReference type="EMBL" id="ABB28479.1"/>
    </source>
</evidence>
<keyword evidence="1" id="KW-0472">Membrane</keyword>
<dbReference type="HOGENOM" id="CLU_1561548_0_0_10"/>
<dbReference type="KEGG" id="cch:Cag_1217"/>
<name>Q3AR96_CHLCH</name>
<reference evidence="2" key="1">
    <citation type="submission" date="2005-08" db="EMBL/GenBank/DDBJ databases">
        <title>Complete sequence of Chlorobium chlorochromatii CaD3.</title>
        <authorList>
            <person name="Copeland A."/>
            <person name="Lucas S."/>
            <person name="Lapidus A."/>
            <person name="Barry K."/>
            <person name="Detter J.C."/>
            <person name="Glavina T."/>
            <person name="Hammon N."/>
            <person name="Israni S."/>
            <person name="Pitluck S."/>
            <person name="Bryant D."/>
            <person name="Schmutz J."/>
            <person name="Larimer F."/>
            <person name="Land M."/>
            <person name="Kyrpides N."/>
            <person name="Ivanova N."/>
            <person name="Richardson P."/>
        </authorList>
    </citation>
    <scope>NUCLEOTIDE SEQUENCE [LARGE SCALE GENOMIC DNA]</scope>
    <source>
        <strain evidence="2">CaD3</strain>
    </source>
</reference>
<feature type="transmembrane region" description="Helical" evidence="1">
    <location>
        <begin position="53"/>
        <end position="73"/>
    </location>
</feature>
<proteinExistence type="predicted"/>
<protein>
    <submittedName>
        <fullName evidence="2">Uncharacterized protein</fullName>
    </submittedName>
</protein>
<dbReference type="OrthoDB" id="594947at2"/>
<dbReference type="eggNOG" id="ENOG5031CY1">
    <property type="taxonomic scope" value="Bacteria"/>
</dbReference>
<organism evidence="2">
    <name type="scientific">Chlorobium chlorochromatii (strain CaD3)</name>
    <dbReference type="NCBI Taxonomy" id="340177"/>
    <lineage>
        <taxon>Bacteria</taxon>
        <taxon>Pseudomonadati</taxon>
        <taxon>Chlorobiota</taxon>
        <taxon>Chlorobiia</taxon>
        <taxon>Chlorobiales</taxon>
        <taxon>Chlorobiaceae</taxon>
        <taxon>Chlorobium/Pelodictyon group</taxon>
        <taxon>Chlorobium</taxon>
    </lineage>
</organism>
<evidence type="ECO:0000256" key="1">
    <source>
        <dbReference type="SAM" id="Phobius"/>
    </source>
</evidence>
<dbReference type="AlphaFoldDB" id="Q3AR96"/>
<keyword evidence="1" id="KW-1133">Transmembrane helix</keyword>
<gene>
    <name evidence="2" type="ordered locus">Cag_1217</name>
</gene>
<accession>Q3AR96</accession>
<dbReference type="EMBL" id="CP000108">
    <property type="protein sequence ID" value="ABB28479.1"/>
    <property type="molecule type" value="Genomic_DNA"/>
</dbReference>
<sequence length="168" mass="19022">MPNVFYYPVSYPAWWLDYYYLATWALSLLFLGGVWAIFFRFGKFSYGIDLGCFWKSALLVVCTTISLGGPMYYNTRFVGEHGQDGDSVRLADGKVVYSDRNGNLRQLAIGDITTIYQESVTYNPPPKIFIVAKTAQGKDSLFVTTNLPNYRQFIEELSKQSGVTATVR</sequence>
<feature type="transmembrane region" description="Helical" evidence="1">
    <location>
        <begin position="20"/>
        <end position="41"/>
    </location>
</feature>